<dbReference type="PRINTS" id="PR01840">
    <property type="entry name" value="TATCFAMILY"/>
</dbReference>
<dbReference type="AlphaFoldDB" id="A0A975G7L5"/>
<feature type="transmembrane region" description="Helical" evidence="5">
    <location>
        <begin position="329"/>
        <end position="346"/>
    </location>
</feature>
<keyword evidence="5" id="KW-0653">Protein transport</keyword>
<comment type="similarity">
    <text evidence="5">Belongs to the TatC family.</text>
</comment>
<dbReference type="PANTHER" id="PTHR30371:SF0">
    <property type="entry name" value="SEC-INDEPENDENT PROTEIN TRANSLOCASE PROTEIN TATC, CHLOROPLASTIC-RELATED"/>
    <property type="match status" value="1"/>
</dbReference>
<evidence type="ECO:0000313" key="8">
    <source>
        <dbReference type="Proteomes" id="UP000676169"/>
    </source>
</evidence>
<comment type="subcellular location">
    <subcellularLocation>
        <location evidence="5">Cell membrane</location>
        <topology evidence="5">Multi-pass membrane protein</topology>
    </subcellularLocation>
    <subcellularLocation>
        <location evidence="1">Membrane</location>
        <topology evidence="1">Multi-pass membrane protein</topology>
    </subcellularLocation>
</comment>
<comment type="function">
    <text evidence="5">Part of the twin-arginine translocation (Tat) system that transports large folded proteins containing a characteristic twin-arginine motif in their signal peptide across membranes.</text>
</comment>
<dbReference type="HAMAP" id="MF_00902">
    <property type="entry name" value="TatC"/>
    <property type="match status" value="1"/>
</dbReference>
<comment type="subunit">
    <text evidence="5">Forms a complex with TatA.</text>
</comment>
<evidence type="ECO:0000256" key="1">
    <source>
        <dbReference type="ARBA" id="ARBA00004141"/>
    </source>
</evidence>
<reference evidence="7" key="1">
    <citation type="submission" date="2021-04" db="EMBL/GenBank/DDBJ databases">
        <title>Luteolibacter sp. 32A isolated from the skin of an Anderson's salamander (Ambystoma andersonii).</title>
        <authorList>
            <person name="Spergser J."/>
            <person name="Busse H.-J."/>
        </authorList>
    </citation>
    <scope>NUCLEOTIDE SEQUENCE</scope>
    <source>
        <strain evidence="7">32A</strain>
    </source>
</reference>
<dbReference type="NCBIfam" id="TIGR00945">
    <property type="entry name" value="tatC"/>
    <property type="match status" value="1"/>
</dbReference>
<dbReference type="EMBL" id="CP073100">
    <property type="protein sequence ID" value="QUE50824.1"/>
    <property type="molecule type" value="Genomic_DNA"/>
</dbReference>
<keyword evidence="2 5" id="KW-0812">Transmembrane</keyword>
<organism evidence="7 8">
    <name type="scientific">Luteolibacter ambystomatis</name>
    <dbReference type="NCBI Taxonomy" id="2824561"/>
    <lineage>
        <taxon>Bacteria</taxon>
        <taxon>Pseudomonadati</taxon>
        <taxon>Verrucomicrobiota</taxon>
        <taxon>Verrucomicrobiia</taxon>
        <taxon>Verrucomicrobiales</taxon>
        <taxon>Verrucomicrobiaceae</taxon>
        <taxon>Luteolibacter</taxon>
    </lineage>
</organism>
<evidence type="ECO:0000313" key="7">
    <source>
        <dbReference type="EMBL" id="QUE50824.1"/>
    </source>
</evidence>
<dbReference type="Proteomes" id="UP000676169">
    <property type="component" value="Chromosome"/>
</dbReference>
<feature type="compositionally biased region" description="Basic and acidic residues" evidence="6">
    <location>
        <begin position="419"/>
        <end position="437"/>
    </location>
</feature>
<keyword evidence="5" id="KW-0811">Translocation</keyword>
<keyword evidence="8" id="KW-1185">Reference proteome</keyword>
<dbReference type="GO" id="GO:0065002">
    <property type="term" value="P:intracellular protein transmembrane transport"/>
    <property type="evidence" value="ECO:0007669"/>
    <property type="project" value="TreeGrafter"/>
</dbReference>
<dbReference type="GO" id="GO:0033281">
    <property type="term" value="C:TAT protein transport complex"/>
    <property type="evidence" value="ECO:0007669"/>
    <property type="project" value="UniProtKB-UniRule"/>
</dbReference>
<proteinExistence type="inferred from homology"/>
<protein>
    <recommendedName>
        <fullName evidence="5">Sec-independent protein translocase protein TatC</fullName>
    </recommendedName>
</protein>
<comment type="caution">
    <text evidence="5">Lacks conserved residue(s) required for the propagation of feature annotation.</text>
</comment>
<keyword evidence="3 5" id="KW-1133">Transmembrane helix</keyword>
<dbReference type="RefSeq" id="WP_211630963.1">
    <property type="nucleotide sequence ID" value="NZ_CP073100.1"/>
</dbReference>
<evidence type="ECO:0000256" key="5">
    <source>
        <dbReference type="HAMAP-Rule" id="MF_00902"/>
    </source>
</evidence>
<evidence type="ECO:0000256" key="2">
    <source>
        <dbReference type="ARBA" id="ARBA00022692"/>
    </source>
</evidence>
<feature type="transmembrane region" description="Helical" evidence="5">
    <location>
        <begin position="239"/>
        <end position="262"/>
    </location>
</feature>
<dbReference type="InterPro" id="IPR002033">
    <property type="entry name" value="TatC"/>
</dbReference>
<name>A0A975G7L5_9BACT</name>
<evidence type="ECO:0000256" key="6">
    <source>
        <dbReference type="SAM" id="MobiDB-lite"/>
    </source>
</evidence>
<sequence>MFILKKLFQLRDHATVDSEKPFLEHLEDLRKTITRMVLTLVIAMIACFSLQGRLMQILRSPVDKIWQIHQEELIPEKEKVSETLTVEKWEQAKKLEQAAAPLAPVEREALYSAAGDDKLVFHAKSVALLRGALALPDEKREAFLKSIPGSGGGQQPEALQRGGYSAEAMQKQIRALIESKASPVIDTKGSTMSTLKPTESFMLSMKLAFFAGIVVSFPLLLYFLLQFILPGLHGHEKKVLWPALGIGFGLFVGGVLFAYFLVLPRTLLFFADWGKDMGISNDWRIGEYISFATQFTLLFGAAFELPVVVMVCVKLGLLGYETMRKTRRYAIVAIFVIAAVLTPTPDMLTQCLMAAPMVILYEACIWMAWWDEKKKAKMEQAEARERMERLLLDAETQPDPYATEEGEDGSLPEVRAASHHSEIAGDHDEPPVEHDPDLLPPPTTQEEPRKE</sequence>
<accession>A0A975G7L5</accession>
<dbReference type="Pfam" id="PF00902">
    <property type="entry name" value="TatC"/>
    <property type="match status" value="1"/>
</dbReference>
<keyword evidence="5" id="KW-1003">Cell membrane</keyword>
<dbReference type="GO" id="GO:0009977">
    <property type="term" value="F:proton motive force dependent protein transmembrane transporter activity"/>
    <property type="evidence" value="ECO:0007669"/>
    <property type="project" value="TreeGrafter"/>
</dbReference>
<evidence type="ECO:0000256" key="3">
    <source>
        <dbReference type="ARBA" id="ARBA00022989"/>
    </source>
</evidence>
<keyword evidence="4 5" id="KW-0472">Membrane</keyword>
<feature type="transmembrane region" description="Helical" evidence="5">
    <location>
        <begin position="297"/>
        <end position="317"/>
    </location>
</feature>
<feature type="region of interest" description="Disordered" evidence="6">
    <location>
        <begin position="391"/>
        <end position="451"/>
    </location>
</feature>
<gene>
    <name evidence="5 7" type="primary">tatC</name>
    <name evidence="7" type="ORF">KBB96_18435</name>
</gene>
<keyword evidence="5" id="KW-0813">Transport</keyword>
<feature type="transmembrane region" description="Helical" evidence="5">
    <location>
        <begin position="352"/>
        <end position="370"/>
    </location>
</feature>
<dbReference type="KEGG" id="lamb:KBB96_18435"/>
<dbReference type="GO" id="GO:0043953">
    <property type="term" value="P:protein transport by the Tat complex"/>
    <property type="evidence" value="ECO:0007669"/>
    <property type="project" value="UniProtKB-UniRule"/>
</dbReference>
<dbReference type="PANTHER" id="PTHR30371">
    <property type="entry name" value="SEC-INDEPENDENT PROTEIN TRANSLOCASE PROTEIN TATC"/>
    <property type="match status" value="1"/>
</dbReference>
<feature type="transmembrane region" description="Helical" evidence="5">
    <location>
        <begin position="207"/>
        <end position="227"/>
    </location>
</feature>
<evidence type="ECO:0000256" key="4">
    <source>
        <dbReference type="ARBA" id="ARBA00023136"/>
    </source>
</evidence>